<keyword evidence="3" id="KW-1185">Reference proteome</keyword>
<sequence>MGRPGANLKPIAEKKEMGGAEKERKRKFQQAEDNKMSVTMSKFVKRAPINPPSSSDGSSLQNGNQIPERSPSSNRDVLPVPVDISENFKEDDTYPSLGMEQTDEKGN</sequence>
<accession>A0A226EB67</accession>
<dbReference type="Proteomes" id="UP000198287">
    <property type="component" value="Unassembled WGS sequence"/>
</dbReference>
<evidence type="ECO:0000313" key="3">
    <source>
        <dbReference type="Proteomes" id="UP000198287"/>
    </source>
</evidence>
<organism evidence="2 3">
    <name type="scientific">Folsomia candida</name>
    <name type="common">Springtail</name>
    <dbReference type="NCBI Taxonomy" id="158441"/>
    <lineage>
        <taxon>Eukaryota</taxon>
        <taxon>Metazoa</taxon>
        <taxon>Ecdysozoa</taxon>
        <taxon>Arthropoda</taxon>
        <taxon>Hexapoda</taxon>
        <taxon>Collembola</taxon>
        <taxon>Entomobryomorpha</taxon>
        <taxon>Isotomoidea</taxon>
        <taxon>Isotomidae</taxon>
        <taxon>Proisotominae</taxon>
        <taxon>Folsomia</taxon>
    </lineage>
</organism>
<evidence type="ECO:0000256" key="1">
    <source>
        <dbReference type="SAM" id="MobiDB-lite"/>
    </source>
</evidence>
<feature type="region of interest" description="Disordered" evidence="1">
    <location>
        <begin position="1"/>
        <end position="107"/>
    </location>
</feature>
<gene>
    <name evidence="2" type="ORF">Fcan01_11671</name>
</gene>
<dbReference type="AlphaFoldDB" id="A0A226EB67"/>
<protein>
    <submittedName>
        <fullName evidence="2">Uncharacterized protein</fullName>
    </submittedName>
</protein>
<name>A0A226EB67_FOLCA</name>
<feature type="compositionally biased region" description="Basic and acidic residues" evidence="1">
    <location>
        <begin position="11"/>
        <end position="35"/>
    </location>
</feature>
<evidence type="ECO:0000313" key="2">
    <source>
        <dbReference type="EMBL" id="OXA54670.1"/>
    </source>
</evidence>
<feature type="compositionally biased region" description="Polar residues" evidence="1">
    <location>
        <begin position="52"/>
        <end position="75"/>
    </location>
</feature>
<dbReference type="OrthoDB" id="10063284at2759"/>
<reference evidence="2 3" key="1">
    <citation type="submission" date="2015-12" db="EMBL/GenBank/DDBJ databases">
        <title>The genome of Folsomia candida.</title>
        <authorList>
            <person name="Faddeeva A."/>
            <person name="Derks M.F."/>
            <person name="Anvar Y."/>
            <person name="Smit S."/>
            <person name="Van Straalen N."/>
            <person name="Roelofs D."/>
        </authorList>
    </citation>
    <scope>NUCLEOTIDE SEQUENCE [LARGE SCALE GENOMIC DNA]</scope>
    <source>
        <strain evidence="2 3">VU population</strain>
        <tissue evidence="2">Whole body</tissue>
    </source>
</reference>
<proteinExistence type="predicted"/>
<comment type="caution">
    <text evidence="2">The sequence shown here is derived from an EMBL/GenBank/DDBJ whole genome shotgun (WGS) entry which is preliminary data.</text>
</comment>
<dbReference type="EMBL" id="LNIX01000005">
    <property type="protein sequence ID" value="OXA54670.1"/>
    <property type="molecule type" value="Genomic_DNA"/>
</dbReference>